<keyword evidence="2" id="KW-1185">Reference proteome</keyword>
<organism evidence="1 2">
    <name type="scientific">Almyronema epifaneia S1</name>
    <dbReference type="NCBI Taxonomy" id="2991925"/>
    <lineage>
        <taxon>Bacteria</taxon>
        <taxon>Bacillati</taxon>
        <taxon>Cyanobacteriota</taxon>
        <taxon>Cyanophyceae</taxon>
        <taxon>Nodosilineales</taxon>
        <taxon>Nodosilineaceae</taxon>
        <taxon>Almyronema</taxon>
        <taxon>Almyronema epifaneia</taxon>
    </lineage>
</organism>
<comment type="caution">
    <text evidence="1">The sequence shown here is derived from an EMBL/GenBank/DDBJ whole genome shotgun (WGS) entry which is preliminary data.</text>
</comment>
<evidence type="ECO:0000313" key="2">
    <source>
        <dbReference type="Proteomes" id="UP001600165"/>
    </source>
</evidence>
<accession>A0ABW6ICW5</accession>
<dbReference type="RefSeq" id="WP_377963348.1">
    <property type="nucleotide sequence ID" value="NZ_JBHZOL010000046.1"/>
</dbReference>
<evidence type="ECO:0000313" key="1">
    <source>
        <dbReference type="EMBL" id="MFE4106008.1"/>
    </source>
</evidence>
<dbReference type="EMBL" id="JBHZOL010000046">
    <property type="protein sequence ID" value="MFE4106008.1"/>
    <property type="molecule type" value="Genomic_DNA"/>
</dbReference>
<gene>
    <name evidence="1" type="ORF">ACFVKH_06970</name>
</gene>
<dbReference type="InterPro" id="IPR046649">
    <property type="entry name" value="DUF6761"/>
</dbReference>
<proteinExistence type="predicted"/>
<reference evidence="1 2" key="1">
    <citation type="submission" date="2024-10" db="EMBL/GenBank/DDBJ databases">
        <authorList>
            <person name="Ratan Roy A."/>
            <person name="Morales Sandoval P.H."/>
            <person name="De Los Santos Villalobos S."/>
            <person name="Chakraborty S."/>
            <person name="Mukherjee J."/>
        </authorList>
    </citation>
    <scope>NUCLEOTIDE SEQUENCE [LARGE SCALE GENOMIC DNA]</scope>
    <source>
        <strain evidence="1 2">S1</strain>
    </source>
</reference>
<sequence length="81" mass="9807">MLQDARAIRYYQRMTDALVEQWNRGYRNRDELRLFIDGYLAALRHADALEPYLVHRLEEDVIRFLHDTSNFAIPESEPDYY</sequence>
<dbReference type="Pfam" id="PF20547">
    <property type="entry name" value="DUF6761"/>
    <property type="match status" value="1"/>
</dbReference>
<protein>
    <submittedName>
        <fullName evidence="1">DUF6761 family protein</fullName>
    </submittedName>
</protein>
<dbReference type="Proteomes" id="UP001600165">
    <property type="component" value="Unassembled WGS sequence"/>
</dbReference>
<name>A0ABW6ICW5_9CYAN</name>